<dbReference type="PANTHER" id="PTHR37512">
    <property type="entry name" value="TRIFUNCTIONAL NAD BIOSYNTHESIS/REGULATOR PROTEIN NADR"/>
    <property type="match status" value="1"/>
</dbReference>
<dbReference type="InterPro" id="IPR052735">
    <property type="entry name" value="NAD_biosynth-regulator"/>
</dbReference>
<sequence length="166" mass="19126">MNQTIAVVFGTFAPMHKGHLDLIERAKLACGQVCMVVSGYDRDRGDRIGLDLTKRFQFAQEQFKEDDLVRVCALDETDLPAYPDGWDLWLERLLGLLDLSENQVPVFYVSEEEYAQELHSRGYQAHFSPRKFGISATLIREQPQQYQDYIAPAFLAFLERKDCKTT</sequence>
<dbReference type="Pfam" id="PF01467">
    <property type="entry name" value="CTP_transf_like"/>
    <property type="match status" value="1"/>
</dbReference>
<evidence type="ECO:0000313" key="1">
    <source>
        <dbReference type="EMBL" id="QPO26347.1"/>
    </source>
</evidence>
<dbReference type="RefSeq" id="WP_043025811.1">
    <property type="nucleotide sequence ID" value="NZ_CEDT01000012.1"/>
</dbReference>
<dbReference type="GO" id="GO:0016779">
    <property type="term" value="F:nucleotidyltransferase activity"/>
    <property type="evidence" value="ECO:0007669"/>
    <property type="project" value="UniProtKB-KW"/>
</dbReference>
<dbReference type="EMBL" id="CP065430">
    <property type="protein sequence ID" value="QPO26347.1"/>
    <property type="molecule type" value="Genomic_DNA"/>
</dbReference>
<accession>A0A0Z8G103</accession>
<reference evidence="1 2" key="1">
    <citation type="submission" date="2020-12" db="EMBL/GenBank/DDBJ databases">
        <title>Nonconservative transfer and diversity of a new family of integrative and conjugative elements associated with antibiotic resistance in zoonotic pathogen Streptococcus suis.</title>
        <authorList>
            <person name="Huang J."/>
        </authorList>
    </citation>
    <scope>NUCLEOTIDE SEQUENCE [LARGE SCALE GENOMIC DNA]</scope>
    <source>
        <strain evidence="1 2">YZDH1</strain>
    </source>
</reference>
<dbReference type="Proteomes" id="UP000594569">
    <property type="component" value="Chromosome"/>
</dbReference>
<gene>
    <name evidence="1" type="ORF">I5V48_10400</name>
</gene>
<dbReference type="Gene3D" id="3.40.50.620">
    <property type="entry name" value="HUPs"/>
    <property type="match status" value="1"/>
</dbReference>
<dbReference type="InterPro" id="IPR014729">
    <property type="entry name" value="Rossmann-like_a/b/a_fold"/>
</dbReference>
<name>A0A0Z8G103_STRSU</name>
<proteinExistence type="predicted"/>
<keyword evidence="1" id="KW-0808">Transferase</keyword>
<dbReference type="InterPro" id="IPR004821">
    <property type="entry name" value="Cyt_trans-like"/>
</dbReference>
<organism evidence="1 2">
    <name type="scientific">Streptococcus suis</name>
    <dbReference type="NCBI Taxonomy" id="1307"/>
    <lineage>
        <taxon>Bacteria</taxon>
        <taxon>Bacillati</taxon>
        <taxon>Bacillota</taxon>
        <taxon>Bacilli</taxon>
        <taxon>Lactobacillales</taxon>
        <taxon>Streptococcaceae</taxon>
        <taxon>Streptococcus</taxon>
    </lineage>
</organism>
<evidence type="ECO:0000313" key="2">
    <source>
        <dbReference type="Proteomes" id="UP000594569"/>
    </source>
</evidence>
<dbReference type="PANTHER" id="PTHR37512:SF1">
    <property type="entry name" value="NADR_TTD14 AAA DOMAIN-CONTAINING PROTEIN"/>
    <property type="match status" value="1"/>
</dbReference>
<dbReference type="AlphaFoldDB" id="A0A0Z8G103"/>
<keyword evidence="1" id="KW-0548">Nucleotidyltransferase</keyword>
<protein>
    <submittedName>
        <fullName evidence="1">Adenylyltransferase/cytidyltransferase family protein</fullName>
    </submittedName>
</protein>
<dbReference type="SUPFAM" id="SSF52374">
    <property type="entry name" value="Nucleotidylyl transferase"/>
    <property type="match status" value="1"/>
</dbReference>
<dbReference type="NCBIfam" id="TIGR00125">
    <property type="entry name" value="cyt_tran_rel"/>
    <property type="match status" value="1"/>
</dbReference>